<keyword evidence="8" id="KW-1185">Reference proteome</keyword>
<dbReference type="Gene3D" id="1.10.760.10">
    <property type="entry name" value="Cytochrome c-like domain"/>
    <property type="match status" value="1"/>
</dbReference>
<feature type="transmembrane region" description="Helical" evidence="5">
    <location>
        <begin position="61"/>
        <end position="79"/>
    </location>
</feature>
<dbReference type="STRING" id="927083.DB32_000641"/>
<dbReference type="InterPro" id="IPR015943">
    <property type="entry name" value="WD40/YVTN_repeat-like_dom_sf"/>
</dbReference>
<sequence>MRPGPFPPQLAIVVLALVIAAVAEVASFAGIALSYVVAWVVVNAALALGIALPALDRRRMVVTVALVVIAPTVAVASRMRALAEHEGLIGIEASVGDRLRLERSPAIHPDLVRSDHPQRYFVRAGGASRVRITIAPGARAIDAVSLGHGVFRVDYDPRTHGAPSATGDVQARIEVDGAVHERAMEVIAPLAHPRWLRANADRTRACTTSEETDELVVIDARGLVLRRVLDDAPSDCAWLGARVVVVFRHASALALVDPSSDVVERVEIGLWGHRVAVSDDTSRIAVAHEDGRVSMIDAASHEVTRAEVRGLADWVVIVEDAVIVARRAPAALFRIVNGRVVRTRTLAAPAVTMTRGVDGSIVLATTDWTEEFTPPAHLGNHYVQDQIAELDARTFETRRMLPTAHRSPRQDAAGGLDRGVSPIGIDVAPDGRWTIAFAGSDEIATLDPARGLAPHTIDVASLGVGAPISAVVLEGATIAASSAAGGRVVLLDARSGRPRETIALAPDDATLLRDGPDALRRRFGERAFYEGTRAGISCQSCHLHGASDGLAHNIGGQVLAPTLDVRGVRGTAPYLRDGSYPRIGDLHEVADTLYRGFRETAGDRAATLEAWIASLPPPLPLAPGDLEAQRHGLDVFVRAGCPDCHAMPAASGLGRHPIASVFPDAEAPADLSLDAPSLRGTGRRSRWLFDGRAHTLGAIFIRENGADRHGHTRGRSSVEIADLVRFLESM</sequence>
<keyword evidence="3 4" id="KW-0408">Iron</keyword>
<keyword evidence="7" id="KW-0575">Peroxidase</keyword>
<dbReference type="SUPFAM" id="SSF46626">
    <property type="entry name" value="Cytochrome c"/>
    <property type="match status" value="2"/>
</dbReference>
<name>A0A0F6VZD1_9BACT</name>
<keyword evidence="5" id="KW-0472">Membrane</keyword>
<dbReference type="EMBL" id="CP011125">
    <property type="protein sequence ID" value="AKF03492.1"/>
    <property type="molecule type" value="Genomic_DNA"/>
</dbReference>
<feature type="domain" description="Cytochrome c" evidence="6">
    <location>
        <begin position="627"/>
        <end position="730"/>
    </location>
</feature>
<dbReference type="Proteomes" id="UP000034883">
    <property type="component" value="Chromosome"/>
</dbReference>
<keyword evidence="7" id="KW-0560">Oxidoreductase</keyword>
<proteinExistence type="predicted"/>
<dbReference type="RefSeq" id="WP_053230946.1">
    <property type="nucleotide sequence ID" value="NZ_CP011125.1"/>
</dbReference>
<evidence type="ECO:0000256" key="5">
    <source>
        <dbReference type="SAM" id="Phobius"/>
    </source>
</evidence>
<dbReference type="PROSITE" id="PS51007">
    <property type="entry name" value="CYTC"/>
    <property type="match status" value="1"/>
</dbReference>
<dbReference type="AlphaFoldDB" id="A0A0F6VZD1"/>
<dbReference type="InterPro" id="IPR036909">
    <property type="entry name" value="Cyt_c-like_dom_sf"/>
</dbReference>
<dbReference type="GO" id="GO:0009055">
    <property type="term" value="F:electron transfer activity"/>
    <property type="evidence" value="ECO:0007669"/>
    <property type="project" value="InterPro"/>
</dbReference>
<feature type="transmembrane region" description="Helical" evidence="5">
    <location>
        <begin position="35"/>
        <end position="54"/>
    </location>
</feature>
<organism evidence="7 8">
    <name type="scientific">Sandaracinus amylolyticus</name>
    <dbReference type="NCBI Taxonomy" id="927083"/>
    <lineage>
        <taxon>Bacteria</taxon>
        <taxon>Pseudomonadati</taxon>
        <taxon>Myxococcota</taxon>
        <taxon>Polyangia</taxon>
        <taxon>Polyangiales</taxon>
        <taxon>Sandaracinaceae</taxon>
        <taxon>Sandaracinus</taxon>
    </lineage>
</organism>
<accession>A0A0F6VZD1</accession>
<keyword evidence="5" id="KW-1133">Transmembrane helix</keyword>
<dbReference type="InterPro" id="IPR009056">
    <property type="entry name" value="Cyt_c-like_dom"/>
</dbReference>
<evidence type="ECO:0000256" key="3">
    <source>
        <dbReference type="ARBA" id="ARBA00023004"/>
    </source>
</evidence>
<dbReference type="GO" id="GO:0020037">
    <property type="term" value="F:heme binding"/>
    <property type="evidence" value="ECO:0007669"/>
    <property type="project" value="InterPro"/>
</dbReference>
<keyword evidence="2 4" id="KW-0479">Metal-binding</keyword>
<reference evidence="7 8" key="1">
    <citation type="submission" date="2015-03" db="EMBL/GenBank/DDBJ databases">
        <title>Genome assembly of Sandaracinus amylolyticus DSM 53668.</title>
        <authorList>
            <person name="Sharma G."/>
            <person name="Subramanian S."/>
        </authorList>
    </citation>
    <scope>NUCLEOTIDE SEQUENCE [LARGE SCALE GENOMIC DNA]</scope>
    <source>
        <strain evidence="7 8">DSM 53668</strain>
    </source>
</reference>
<evidence type="ECO:0000313" key="7">
    <source>
        <dbReference type="EMBL" id="AKF03492.1"/>
    </source>
</evidence>
<dbReference type="GO" id="GO:0046872">
    <property type="term" value="F:metal ion binding"/>
    <property type="evidence" value="ECO:0007669"/>
    <property type="project" value="UniProtKB-KW"/>
</dbReference>
<gene>
    <name evidence="7" type="ORF">DB32_000641</name>
</gene>
<evidence type="ECO:0000256" key="1">
    <source>
        <dbReference type="ARBA" id="ARBA00022617"/>
    </source>
</evidence>
<dbReference type="Gene3D" id="2.130.10.10">
    <property type="entry name" value="YVTN repeat-like/Quinoprotein amine dehydrogenase"/>
    <property type="match status" value="1"/>
</dbReference>
<dbReference type="SUPFAM" id="SSF50974">
    <property type="entry name" value="Nitrous oxide reductase, N-terminal domain"/>
    <property type="match status" value="1"/>
</dbReference>
<dbReference type="KEGG" id="samy:DB32_000641"/>
<dbReference type="InterPro" id="IPR011045">
    <property type="entry name" value="N2O_reductase_N"/>
</dbReference>
<evidence type="ECO:0000256" key="2">
    <source>
        <dbReference type="ARBA" id="ARBA00022723"/>
    </source>
</evidence>
<keyword evidence="1 4" id="KW-0349">Heme</keyword>
<keyword evidence="5" id="KW-0812">Transmembrane</keyword>
<dbReference type="GO" id="GO:0004601">
    <property type="term" value="F:peroxidase activity"/>
    <property type="evidence" value="ECO:0007669"/>
    <property type="project" value="UniProtKB-KW"/>
</dbReference>
<evidence type="ECO:0000313" key="8">
    <source>
        <dbReference type="Proteomes" id="UP000034883"/>
    </source>
</evidence>
<evidence type="ECO:0000256" key="4">
    <source>
        <dbReference type="PROSITE-ProRule" id="PRU00433"/>
    </source>
</evidence>
<protein>
    <submittedName>
        <fullName evidence="7">Cytochrome c551 peroxidase</fullName>
    </submittedName>
</protein>
<evidence type="ECO:0000259" key="6">
    <source>
        <dbReference type="PROSITE" id="PS51007"/>
    </source>
</evidence>